<name>A0A0F5I5A3_BACTR</name>
<dbReference type="RefSeq" id="WP_040037283.1">
    <property type="nucleotide sequence ID" value="NZ_JWIQ02000038.1"/>
</dbReference>
<organism evidence="2 3">
    <name type="scientific">Bacillus thermotolerans</name>
    <name type="common">Quasibacillus thermotolerans</name>
    <dbReference type="NCBI Taxonomy" id="1221996"/>
    <lineage>
        <taxon>Bacteria</taxon>
        <taxon>Bacillati</taxon>
        <taxon>Bacillota</taxon>
        <taxon>Bacilli</taxon>
        <taxon>Bacillales</taxon>
        <taxon>Bacillaceae</taxon>
        <taxon>Bacillus</taxon>
    </lineage>
</organism>
<dbReference type="AlphaFoldDB" id="A0A0F5I5A3"/>
<protein>
    <recommendedName>
        <fullName evidence="1">Pyrroline-5-carboxylate reductase catalytic N-terminal domain-containing protein</fullName>
    </recommendedName>
</protein>
<reference evidence="2" key="1">
    <citation type="submission" date="2015-02" db="EMBL/GenBank/DDBJ databases">
        <title>Genome Assembly of Bacillaceae bacterium MTCC 8252.</title>
        <authorList>
            <person name="Verma A."/>
            <person name="Khatri I."/>
            <person name="Mual P."/>
            <person name="Subramanian S."/>
            <person name="Krishnamurthi S."/>
        </authorList>
    </citation>
    <scope>NUCLEOTIDE SEQUENCE [LARGE SCALE GENOMIC DNA]</scope>
    <source>
        <strain evidence="2">MTCC 8252</strain>
    </source>
</reference>
<dbReference type="InterPro" id="IPR028939">
    <property type="entry name" value="P5C_Rdtase_cat_N"/>
</dbReference>
<comment type="caution">
    <text evidence="2">The sequence shown here is derived from an EMBL/GenBank/DDBJ whole genome shotgun (WGS) entry which is preliminary data.</text>
</comment>
<evidence type="ECO:0000259" key="1">
    <source>
        <dbReference type="Pfam" id="PF03807"/>
    </source>
</evidence>
<dbReference type="Proteomes" id="UP000031563">
    <property type="component" value="Unassembled WGS sequence"/>
</dbReference>
<evidence type="ECO:0000313" key="3">
    <source>
        <dbReference type="Proteomes" id="UP000031563"/>
    </source>
</evidence>
<proteinExistence type="predicted"/>
<dbReference type="EMBL" id="JWIR02000027">
    <property type="protein sequence ID" value="KKB40633.1"/>
    <property type="molecule type" value="Genomic_DNA"/>
</dbReference>
<dbReference type="SUPFAM" id="SSF51735">
    <property type="entry name" value="NAD(P)-binding Rossmann-fold domains"/>
    <property type="match status" value="1"/>
</dbReference>
<dbReference type="STRING" id="1221996.QY95_01207"/>
<feature type="domain" description="Pyrroline-5-carboxylate reductase catalytic N-terminal" evidence="1">
    <location>
        <begin position="5"/>
        <end position="82"/>
    </location>
</feature>
<dbReference type="OrthoDB" id="2913275at2"/>
<accession>A0A0F5I5A3</accession>
<keyword evidence="3" id="KW-1185">Reference proteome</keyword>
<sequence>MSELKVGLAGIGKLGAALVKQWDMKKRAIGAYHSNSERARQFTEAYAYAYPLSKQELLRLDVLLLALPANNVARFLEEILEEAEGPVHTIFINMATSLFTPQLTHKFPDVRIAGVKFMGHSQDLWERGAGLFITEAALPRQLKEMFREIGEIKVDKEEVLQEVNKLASYYAVKAAFEIESALEEKGLPSEYKERALASLAPEMIRSYSQGKVGHFGQQVIQELKEDLKGKQHS</sequence>
<dbReference type="Gene3D" id="3.40.50.720">
    <property type="entry name" value="NAD(P)-binding Rossmann-like Domain"/>
    <property type="match status" value="1"/>
</dbReference>
<dbReference type="InterPro" id="IPR036291">
    <property type="entry name" value="NAD(P)-bd_dom_sf"/>
</dbReference>
<evidence type="ECO:0000313" key="2">
    <source>
        <dbReference type="EMBL" id="KKB40633.1"/>
    </source>
</evidence>
<dbReference type="Pfam" id="PF03807">
    <property type="entry name" value="F420_oxidored"/>
    <property type="match status" value="1"/>
</dbReference>
<gene>
    <name evidence="2" type="ORF">QY95_01207</name>
</gene>